<dbReference type="SUPFAM" id="SSF49265">
    <property type="entry name" value="Fibronectin type III"/>
    <property type="match status" value="1"/>
</dbReference>
<dbReference type="InterPro" id="IPR036116">
    <property type="entry name" value="FN3_sf"/>
</dbReference>
<dbReference type="Gene3D" id="2.60.40.10">
    <property type="entry name" value="Immunoglobulins"/>
    <property type="match status" value="5"/>
</dbReference>
<feature type="domain" description="Ig-like" evidence="11">
    <location>
        <begin position="92"/>
        <end position="198"/>
    </location>
</feature>
<keyword evidence="9" id="KW-0325">Glycoprotein</keyword>
<dbReference type="InterPro" id="IPR013783">
    <property type="entry name" value="Ig-like_fold"/>
</dbReference>
<evidence type="ECO:0000256" key="10">
    <source>
        <dbReference type="ARBA" id="ARBA00023319"/>
    </source>
</evidence>
<evidence type="ECO:0000256" key="2">
    <source>
        <dbReference type="ARBA" id="ARBA00009588"/>
    </source>
</evidence>
<feature type="domain" description="Ig-like" evidence="11">
    <location>
        <begin position="30"/>
        <end position="87"/>
    </location>
</feature>
<dbReference type="OrthoDB" id="6266590at2759"/>
<keyword evidence="14" id="KW-1185">Reference proteome</keyword>
<dbReference type="InterPro" id="IPR003598">
    <property type="entry name" value="Ig_sub2"/>
</dbReference>
<dbReference type="SMART" id="SM00408">
    <property type="entry name" value="IGc2"/>
    <property type="match status" value="3"/>
</dbReference>
<accession>A0A553QK71</accession>
<name>A0A553QK71_9TELE</name>
<dbReference type="FunFam" id="2.60.40.10:FF:000930">
    <property type="entry name" value="immunoglobulin superfamily DCC subclass member 3"/>
    <property type="match status" value="1"/>
</dbReference>
<evidence type="ECO:0000256" key="6">
    <source>
        <dbReference type="ARBA" id="ARBA00022989"/>
    </source>
</evidence>
<comment type="caution">
    <text evidence="13">The sequence shown here is derived from an EMBL/GenBank/DDBJ whole genome shotgun (WGS) entry which is preliminary data.</text>
</comment>
<sequence>MNREKAVSVELSCSAGPVQVVLEAARPLLLDCSLGSSETPLNITWLRDGAVVSQSQTHWLLANGSLLISGWSEEGHAPAAVVGGYSCLSGGPSGTLSSRTLSLHLASMSRFLHDPEPQVVSAGGTARFECYVDGLPTPIITWEKDQTGLSEPLEPSRYISLPNGVLQILDVSTEDEGLYRCLAFNSARKRFSQEASLTVSPALSQDREVVIVAPPRNLTVVLGRPSVLECLAEGEPKPFVSWSRQDGKPISSDVIVLATNLVIPDTRRHHAGVYVCRANKPKTREFISSQAELRVLAPPVILQSPEPVTLSRGNTARFVCNSSGDPPPSLRWLKNGEPVKSNARVKTQSTGVLLINQLRLDDAGYYQCIAANSLGTACATASLSVIVREGLPSPPRHLSASPRSSTSALLTWDPPEYNSDQIIGFSVHYQRASGQTAMGTI</sequence>
<evidence type="ECO:0000256" key="7">
    <source>
        <dbReference type="ARBA" id="ARBA00023136"/>
    </source>
</evidence>
<dbReference type="Proteomes" id="UP000316079">
    <property type="component" value="Unassembled WGS sequence"/>
</dbReference>
<evidence type="ECO:0000313" key="14">
    <source>
        <dbReference type="Proteomes" id="UP000316079"/>
    </source>
</evidence>
<reference evidence="13 14" key="1">
    <citation type="journal article" date="2019" name="Sci. Data">
        <title>Hybrid genome assembly and annotation of Danionella translucida.</title>
        <authorList>
            <person name="Kadobianskyi M."/>
            <person name="Schulze L."/>
            <person name="Schuelke M."/>
            <person name="Judkewitz B."/>
        </authorList>
    </citation>
    <scope>NUCLEOTIDE SEQUENCE [LARGE SCALE GENOMIC DNA]</scope>
    <source>
        <strain evidence="13 14">Bolton</strain>
    </source>
</reference>
<dbReference type="InterPro" id="IPR007110">
    <property type="entry name" value="Ig-like_dom"/>
</dbReference>
<dbReference type="SMART" id="SM00409">
    <property type="entry name" value="IG"/>
    <property type="match status" value="3"/>
</dbReference>
<protein>
    <recommendedName>
        <fullName evidence="15">Ig-like domain-containing protein</fullName>
    </recommendedName>
</protein>
<dbReference type="InterPro" id="IPR003599">
    <property type="entry name" value="Ig_sub"/>
</dbReference>
<dbReference type="Pfam" id="PF13927">
    <property type="entry name" value="Ig_3"/>
    <property type="match status" value="1"/>
</dbReference>
<dbReference type="PROSITE" id="PS50835">
    <property type="entry name" value="IG_LIKE"/>
    <property type="match status" value="4"/>
</dbReference>
<dbReference type="CDD" id="cd00063">
    <property type="entry name" value="FN3"/>
    <property type="match status" value="1"/>
</dbReference>
<dbReference type="FunFam" id="2.60.40.10:FF:000299">
    <property type="entry name" value="protogenin isoform X2"/>
    <property type="match status" value="1"/>
</dbReference>
<comment type="similarity">
    <text evidence="2">Belongs to the immunoglobulin superfamily. DCC family.</text>
</comment>
<evidence type="ECO:0000259" key="12">
    <source>
        <dbReference type="PROSITE" id="PS50853"/>
    </source>
</evidence>
<keyword evidence="7" id="KW-0472">Membrane</keyword>
<feature type="domain" description="Fibronectin type-III" evidence="12">
    <location>
        <begin position="394"/>
        <end position="441"/>
    </location>
</feature>
<evidence type="ECO:0008006" key="15">
    <source>
        <dbReference type="Google" id="ProtNLM"/>
    </source>
</evidence>
<keyword evidence="8" id="KW-1015">Disulfide bond</keyword>
<dbReference type="InterPro" id="IPR036179">
    <property type="entry name" value="Ig-like_dom_sf"/>
</dbReference>
<proteinExistence type="inferred from homology"/>
<evidence type="ECO:0000256" key="4">
    <source>
        <dbReference type="ARBA" id="ARBA00022729"/>
    </source>
</evidence>
<keyword evidence="6" id="KW-1133">Transmembrane helix</keyword>
<evidence type="ECO:0000256" key="3">
    <source>
        <dbReference type="ARBA" id="ARBA00022692"/>
    </source>
</evidence>
<dbReference type="SUPFAM" id="SSF48726">
    <property type="entry name" value="Immunoglobulin"/>
    <property type="match status" value="4"/>
</dbReference>
<dbReference type="AlphaFoldDB" id="A0A553QK71"/>
<dbReference type="GO" id="GO:0098609">
    <property type="term" value="P:cell-cell adhesion"/>
    <property type="evidence" value="ECO:0007669"/>
    <property type="project" value="TreeGrafter"/>
</dbReference>
<keyword evidence="10" id="KW-0393">Immunoglobulin domain</keyword>
<evidence type="ECO:0000256" key="5">
    <source>
        <dbReference type="ARBA" id="ARBA00022737"/>
    </source>
</evidence>
<keyword evidence="3" id="KW-0812">Transmembrane</keyword>
<evidence type="ECO:0000256" key="8">
    <source>
        <dbReference type="ARBA" id="ARBA00023157"/>
    </source>
</evidence>
<dbReference type="GO" id="GO:0016020">
    <property type="term" value="C:membrane"/>
    <property type="evidence" value="ECO:0007669"/>
    <property type="project" value="UniProtKB-SubCell"/>
</dbReference>
<evidence type="ECO:0000256" key="9">
    <source>
        <dbReference type="ARBA" id="ARBA00023180"/>
    </source>
</evidence>
<evidence type="ECO:0000259" key="11">
    <source>
        <dbReference type="PROSITE" id="PS50835"/>
    </source>
</evidence>
<dbReference type="InterPro" id="IPR003961">
    <property type="entry name" value="FN3_dom"/>
</dbReference>
<dbReference type="InterPro" id="IPR013098">
    <property type="entry name" value="Ig_I-set"/>
</dbReference>
<dbReference type="Pfam" id="PF00041">
    <property type="entry name" value="fn3"/>
    <property type="match status" value="1"/>
</dbReference>
<keyword evidence="4" id="KW-0732">Signal</keyword>
<keyword evidence="5" id="KW-0677">Repeat</keyword>
<comment type="subcellular location">
    <subcellularLocation>
        <location evidence="1">Membrane</location>
        <topology evidence="1">Single-pass membrane protein</topology>
    </subcellularLocation>
</comment>
<dbReference type="STRING" id="623744.A0A553QK71"/>
<dbReference type="EMBL" id="SRMA01025851">
    <property type="protein sequence ID" value="TRY90380.1"/>
    <property type="molecule type" value="Genomic_DNA"/>
</dbReference>
<gene>
    <name evidence="13" type="ORF">DNTS_009343</name>
</gene>
<dbReference type="PANTHER" id="PTHR44170:SF5">
    <property type="entry name" value="IMMUNOGLOBULIN SUPERFAMILY DCC SUBCLASS MEMBER 4"/>
    <property type="match status" value="1"/>
</dbReference>
<dbReference type="Pfam" id="PF07679">
    <property type="entry name" value="I-set"/>
    <property type="match status" value="2"/>
</dbReference>
<dbReference type="PANTHER" id="PTHR44170">
    <property type="entry name" value="PROTEIN SIDEKICK"/>
    <property type="match status" value="1"/>
</dbReference>
<evidence type="ECO:0000313" key="13">
    <source>
        <dbReference type="EMBL" id="TRY90380.1"/>
    </source>
</evidence>
<organism evidence="13 14">
    <name type="scientific">Danionella cerebrum</name>
    <dbReference type="NCBI Taxonomy" id="2873325"/>
    <lineage>
        <taxon>Eukaryota</taxon>
        <taxon>Metazoa</taxon>
        <taxon>Chordata</taxon>
        <taxon>Craniata</taxon>
        <taxon>Vertebrata</taxon>
        <taxon>Euteleostomi</taxon>
        <taxon>Actinopterygii</taxon>
        <taxon>Neopterygii</taxon>
        <taxon>Teleostei</taxon>
        <taxon>Ostariophysi</taxon>
        <taxon>Cypriniformes</taxon>
        <taxon>Danionidae</taxon>
        <taxon>Danioninae</taxon>
        <taxon>Danionella</taxon>
    </lineage>
</organism>
<feature type="domain" description="Ig-like" evidence="11">
    <location>
        <begin position="201"/>
        <end position="294"/>
    </location>
</feature>
<evidence type="ECO:0000256" key="1">
    <source>
        <dbReference type="ARBA" id="ARBA00004167"/>
    </source>
</evidence>
<dbReference type="CDD" id="cd00096">
    <property type="entry name" value="Ig"/>
    <property type="match status" value="1"/>
</dbReference>
<dbReference type="PROSITE" id="PS50853">
    <property type="entry name" value="FN3"/>
    <property type="match status" value="1"/>
</dbReference>
<feature type="domain" description="Ig-like" evidence="11">
    <location>
        <begin position="299"/>
        <end position="384"/>
    </location>
</feature>